<keyword evidence="1" id="KW-1133">Transmembrane helix</keyword>
<dbReference type="RefSeq" id="WP_382225525.1">
    <property type="nucleotide sequence ID" value="NZ_JBHTCA010000015.1"/>
</dbReference>
<sequence length="344" mass="37489">MSPHLLIWLPLAWLLPALLGHALGWSGLWGGAALPDLLWPLPVAGGALHVPSFVLCAVLVKLIPGASDRVAARLQALLLGLALAGLLWLLRLDGMWVSWRSGGNWPGWQWASNPMGLFLLCDATLALLVTARWPSLSLLRDPVAAVLLALPLVAPIAMTARSGLVTEPFLMGHSRPGDVRGDEVLMIYTRLDMQAPDFQARALAWADRYHPSRDLNADDTAVLFADSHEAAQRMETVRARQTLCLYEDGTPPLWLRGGQPQACFDRHLSFQERLMAARAAQPAGRPEEVTAYHARRVACEPTSTAQAGQNVPGQEVSALRMCAGLAEGRERLLRQYPGLLEPVQ</sequence>
<feature type="transmembrane region" description="Helical" evidence="1">
    <location>
        <begin position="110"/>
        <end position="131"/>
    </location>
</feature>
<evidence type="ECO:0000313" key="2">
    <source>
        <dbReference type="EMBL" id="MFC7410440.1"/>
    </source>
</evidence>
<evidence type="ECO:0000256" key="1">
    <source>
        <dbReference type="SAM" id="Phobius"/>
    </source>
</evidence>
<protein>
    <recommendedName>
        <fullName evidence="4">CN hydrolase domain-containing protein</fullName>
    </recommendedName>
</protein>
<keyword evidence="3" id="KW-1185">Reference proteome</keyword>
<feature type="transmembrane region" description="Helical" evidence="1">
    <location>
        <begin position="143"/>
        <end position="164"/>
    </location>
</feature>
<proteinExistence type="predicted"/>
<accession>A0ABW2QLZ4</accession>
<gene>
    <name evidence="2" type="ORF">ACFQPB_16360</name>
</gene>
<evidence type="ECO:0008006" key="4">
    <source>
        <dbReference type="Google" id="ProtNLM"/>
    </source>
</evidence>
<keyword evidence="1" id="KW-0472">Membrane</keyword>
<feature type="transmembrane region" description="Helical" evidence="1">
    <location>
        <begin position="44"/>
        <end position="63"/>
    </location>
</feature>
<feature type="transmembrane region" description="Helical" evidence="1">
    <location>
        <begin position="70"/>
        <end position="90"/>
    </location>
</feature>
<keyword evidence="1" id="KW-0812">Transmembrane</keyword>
<comment type="caution">
    <text evidence="2">The sequence shown here is derived from an EMBL/GenBank/DDBJ whole genome shotgun (WGS) entry which is preliminary data.</text>
</comment>
<name>A0ABW2QLZ4_9BURK</name>
<organism evidence="2 3">
    <name type="scientific">Hydrogenophaga atypica</name>
    <dbReference type="NCBI Taxonomy" id="249409"/>
    <lineage>
        <taxon>Bacteria</taxon>
        <taxon>Pseudomonadati</taxon>
        <taxon>Pseudomonadota</taxon>
        <taxon>Betaproteobacteria</taxon>
        <taxon>Burkholderiales</taxon>
        <taxon>Comamonadaceae</taxon>
        <taxon>Hydrogenophaga</taxon>
    </lineage>
</organism>
<dbReference type="EMBL" id="JBHTCA010000015">
    <property type="protein sequence ID" value="MFC7410440.1"/>
    <property type="molecule type" value="Genomic_DNA"/>
</dbReference>
<evidence type="ECO:0000313" key="3">
    <source>
        <dbReference type="Proteomes" id="UP001596501"/>
    </source>
</evidence>
<reference evidence="3" key="1">
    <citation type="journal article" date="2019" name="Int. J. Syst. Evol. Microbiol.">
        <title>The Global Catalogue of Microorganisms (GCM) 10K type strain sequencing project: providing services to taxonomists for standard genome sequencing and annotation.</title>
        <authorList>
            <consortium name="The Broad Institute Genomics Platform"/>
            <consortium name="The Broad Institute Genome Sequencing Center for Infectious Disease"/>
            <person name="Wu L."/>
            <person name="Ma J."/>
        </authorList>
    </citation>
    <scope>NUCLEOTIDE SEQUENCE [LARGE SCALE GENOMIC DNA]</scope>
    <source>
        <strain evidence="3">CGMCC 1.12371</strain>
    </source>
</reference>
<dbReference type="Proteomes" id="UP001596501">
    <property type="component" value="Unassembled WGS sequence"/>
</dbReference>